<feature type="region of interest" description="Disordered" evidence="1">
    <location>
        <begin position="434"/>
        <end position="542"/>
    </location>
</feature>
<feature type="compositionally biased region" description="Polar residues" evidence="1">
    <location>
        <begin position="231"/>
        <end position="257"/>
    </location>
</feature>
<gene>
    <name evidence="2" type="ORF">K491DRAFT_684038</name>
</gene>
<protein>
    <submittedName>
        <fullName evidence="2">Uncharacterized protein</fullName>
    </submittedName>
</protein>
<keyword evidence="3" id="KW-1185">Reference proteome</keyword>
<evidence type="ECO:0000256" key="1">
    <source>
        <dbReference type="SAM" id="MobiDB-lite"/>
    </source>
</evidence>
<feature type="compositionally biased region" description="Basic and acidic residues" evidence="1">
    <location>
        <begin position="506"/>
        <end position="536"/>
    </location>
</feature>
<feature type="region of interest" description="Disordered" evidence="1">
    <location>
        <begin position="103"/>
        <end position="144"/>
    </location>
</feature>
<reference evidence="2" key="1">
    <citation type="journal article" date="2020" name="Stud. Mycol.">
        <title>101 Dothideomycetes genomes: a test case for predicting lifestyles and emergence of pathogens.</title>
        <authorList>
            <person name="Haridas S."/>
            <person name="Albert R."/>
            <person name="Binder M."/>
            <person name="Bloem J."/>
            <person name="Labutti K."/>
            <person name="Salamov A."/>
            <person name="Andreopoulos B."/>
            <person name="Baker S."/>
            <person name="Barry K."/>
            <person name="Bills G."/>
            <person name="Bluhm B."/>
            <person name="Cannon C."/>
            <person name="Castanera R."/>
            <person name="Culley D."/>
            <person name="Daum C."/>
            <person name="Ezra D."/>
            <person name="Gonzalez J."/>
            <person name="Henrissat B."/>
            <person name="Kuo A."/>
            <person name="Liang C."/>
            <person name="Lipzen A."/>
            <person name="Lutzoni F."/>
            <person name="Magnuson J."/>
            <person name="Mondo S."/>
            <person name="Nolan M."/>
            <person name="Ohm R."/>
            <person name="Pangilinan J."/>
            <person name="Park H.-J."/>
            <person name="Ramirez L."/>
            <person name="Alfaro M."/>
            <person name="Sun H."/>
            <person name="Tritt A."/>
            <person name="Yoshinaga Y."/>
            <person name="Zwiers L.-H."/>
            <person name="Turgeon B."/>
            <person name="Goodwin S."/>
            <person name="Spatafora J."/>
            <person name="Crous P."/>
            <person name="Grigoriev I."/>
        </authorList>
    </citation>
    <scope>NUCLEOTIDE SEQUENCE</scope>
    <source>
        <strain evidence="2">CBS 122681</strain>
    </source>
</reference>
<feature type="region of interest" description="Disordered" evidence="1">
    <location>
        <begin position="167"/>
        <end position="272"/>
    </location>
</feature>
<proteinExistence type="predicted"/>
<accession>A0A6A6SQD1</accession>
<name>A0A6A6SQD1_9PLEO</name>
<feature type="region of interest" description="Disordered" evidence="1">
    <location>
        <begin position="1"/>
        <end position="24"/>
    </location>
</feature>
<feature type="compositionally biased region" description="Basic and acidic residues" evidence="1">
    <location>
        <begin position="258"/>
        <end position="272"/>
    </location>
</feature>
<dbReference type="AlphaFoldDB" id="A0A6A6SQD1"/>
<organism evidence="2 3">
    <name type="scientific">Lophiostoma macrostomum CBS 122681</name>
    <dbReference type="NCBI Taxonomy" id="1314788"/>
    <lineage>
        <taxon>Eukaryota</taxon>
        <taxon>Fungi</taxon>
        <taxon>Dikarya</taxon>
        <taxon>Ascomycota</taxon>
        <taxon>Pezizomycotina</taxon>
        <taxon>Dothideomycetes</taxon>
        <taxon>Pleosporomycetidae</taxon>
        <taxon>Pleosporales</taxon>
        <taxon>Lophiostomataceae</taxon>
        <taxon>Lophiostoma</taxon>
    </lineage>
</organism>
<dbReference type="EMBL" id="MU004502">
    <property type="protein sequence ID" value="KAF2649187.1"/>
    <property type="molecule type" value="Genomic_DNA"/>
</dbReference>
<dbReference type="Proteomes" id="UP000799324">
    <property type="component" value="Unassembled WGS sequence"/>
</dbReference>
<feature type="compositionally biased region" description="Polar residues" evidence="1">
    <location>
        <begin position="1"/>
        <end position="10"/>
    </location>
</feature>
<evidence type="ECO:0000313" key="3">
    <source>
        <dbReference type="Proteomes" id="UP000799324"/>
    </source>
</evidence>
<feature type="compositionally biased region" description="Basic and acidic residues" evidence="1">
    <location>
        <begin position="465"/>
        <end position="493"/>
    </location>
</feature>
<evidence type="ECO:0000313" key="2">
    <source>
        <dbReference type="EMBL" id="KAF2649187.1"/>
    </source>
</evidence>
<sequence>MTSGSRSLHPSLNEDRGGDAEEELADLERQIKQFPGNGTPVHTLQLEYLKKKQKQFLKKLNQASKIQQDLEHERDGMLRNVIRAERAHYRFLERIIDQSGVFDEDRSDTRNQRGSASKATKENNKGTQSEPTGLPPQARRAEEWPDMRNDLNQSQDEPRRPQCRVCSGLAGEKEPPAYLTPVSAIPNTEDSHLYRSPAEKTSCSKRSLPDSRDSENEEEVYSKVNPMTAKFPSQGSNDRASSVSGVLQQNEQSSTGDGTKEIVRVPKDDKEAQKHAIEKERALLQVKLSEAQDAERIFEAHFKTYEAQFSDYVIRRTGGKVHDRSNLEDQQPLSYEQRQQYEQEFGPIYLSLGQDVTKNLIEVEKAFHDAKVAAKNVKGFCYHMQTSDFGKMSGDNDDINTVFDRDFDKNGKRKRIHEWREDNERGYKRTKSEMHFALSGSPDDVMFDSSSVREDDAHHKQKISKQQEHLPETSKKESSESMGKRYFQKERRAQNVQAHRAMKQARRNEVSYKEMEQESRKTERVHEGTQAMHKEVSGQGMG</sequence>